<protein>
    <submittedName>
        <fullName evidence="1">Uncharacterized protein</fullName>
    </submittedName>
</protein>
<dbReference type="AlphaFoldDB" id="A0A3B5Z6B1"/>
<evidence type="ECO:0000313" key="1">
    <source>
        <dbReference type="EnsemblPlants" id="TraesCS1B02G450100.1"/>
    </source>
</evidence>
<dbReference type="Gramene" id="TraesLDM1B03G00393790.1">
    <property type="protein sequence ID" value="TraesLDM1B03G00393790.1"/>
    <property type="gene ID" value="TraesLDM1B03G00393790"/>
</dbReference>
<name>A0A3B5Z6B1_WHEAT</name>
<dbReference type="Gramene" id="TraesSYM1B03G00399330.1">
    <property type="protein sequence ID" value="TraesSYM1B03G00399330.1"/>
    <property type="gene ID" value="TraesSYM1B03G00399330"/>
</dbReference>
<dbReference type="Gramene" id="TraesWEE_scaffold_106766_01G000200.1">
    <property type="protein sequence ID" value="TraesWEE_scaffold_106766_01G000200.1"/>
    <property type="gene ID" value="TraesWEE_scaffold_106766_01G000200"/>
</dbReference>
<dbReference type="Gramene" id="TraesLAC1B03G00396270.1">
    <property type="protein sequence ID" value="TraesLAC1B03G00396270.1"/>
    <property type="gene ID" value="TraesLAC1B03G00396270"/>
</dbReference>
<dbReference type="Gramene" id="TraesSTA1B03G00392240.1">
    <property type="protein sequence ID" value="TraesSTA1B03G00392240.1"/>
    <property type="gene ID" value="TraesSTA1B03G00392240"/>
</dbReference>
<dbReference type="Gramene" id="TraesCLE_scaffold_078181_01G000300.1">
    <property type="protein sequence ID" value="TraesCLE_scaffold_078181_01G000300.1"/>
    <property type="gene ID" value="TraesCLE_scaffold_078181_01G000300"/>
</dbReference>
<dbReference type="Gramene" id="TraesMAC1B03G00393850.1">
    <property type="protein sequence ID" value="TraesMAC1B03G00393850.1"/>
    <property type="gene ID" value="TraesMAC1B03G00393850"/>
</dbReference>
<evidence type="ECO:0000313" key="2">
    <source>
        <dbReference type="Proteomes" id="UP000019116"/>
    </source>
</evidence>
<dbReference type="Gramene" id="TraesPARA_EIv1.0_0219060.4">
    <property type="protein sequence ID" value="TraesPARA_EIv1.0_0219060.4.CDS"/>
    <property type="gene ID" value="TraesPARA_EIv1.0_0219060"/>
</dbReference>
<dbReference type="Gramene" id="TraesARI1B03G00397500.1">
    <property type="protein sequence ID" value="TraesARI1B03G00397500.1"/>
    <property type="gene ID" value="TraesARI1B03G00397500"/>
</dbReference>
<sequence length="180" mass="20292">MAALRVAARRLVGGGQTPAVAVDKAQRRLFPRLSQVGRARSTTSSAAAAADTNLAATKSAKQGCEDREKLMREIHNMREELYEKVSYAERTYSIPGRAGKHINRLREELAVQVDPRPGDSTWRKMRVLDPLDRCMEFATLTFSLYVLMCMAAGRIVELDPDEKQWIQKKRGEARKQSETK</sequence>
<dbReference type="Gramene" id="TraesNOR1B03G00398660.1">
    <property type="protein sequence ID" value="TraesNOR1B03G00398660.1"/>
    <property type="gene ID" value="TraesNOR1B03G00398660"/>
</dbReference>
<dbReference type="Gramene" id="TraesCS1B03G1206400.2">
    <property type="protein sequence ID" value="TraesCS1B03G1206400.2.CDS"/>
    <property type="gene ID" value="TraesCS1B03G1206400"/>
</dbReference>
<dbReference type="Gramene" id="TraesCS1B02G450100.1">
    <property type="protein sequence ID" value="TraesCS1B02G450100.1"/>
    <property type="gene ID" value="TraesCS1B02G450100"/>
</dbReference>
<dbReference type="EnsemblPlants" id="TraesCS1B02G450100.1">
    <property type="protein sequence ID" value="TraesCS1B02G450100.1"/>
    <property type="gene ID" value="TraesCS1B02G450100"/>
</dbReference>
<reference evidence="1" key="2">
    <citation type="submission" date="2018-10" db="UniProtKB">
        <authorList>
            <consortium name="EnsemblPlants"/>
        </authorList>
    </citation>
    <scope>IDENTIFICATION</scope>
</reference>
<dbReference type="OrthoDB" id="686543at2759"/>
<dbReference type="RefSeq" id="XP_044378000.1">
    <property type="nucleotide sequence ID" value="XM_044522065.1"/>
</dbReference>
<organism evidence="1">
    <name type="scientific">Triticum aestivum</name>
    <name type="common">Wheat</name>
    <dbReference type="NCBI Taxonomy" id="4565"/>
    <lineage>
        <taxon>Eukaryota</taxon>
        <taxon>Viridiplantae</taxon>
        <taxon>Streptophyta</taxon>
        <taxon>Embryophyta</taxon>
        <taxon>Tracheophyta</taxon>
        <taxon>Spermatophyta</taxon>
        <taxon>Magnoliopsida</taxon>
        <taxon>Liliopsida</taxon>
        <taxon>Poales</taxon>
        <taxon>Poaceae</taxon>
        <taxon>BOP clade</taxon>
        <taxon>Pooideae</taxon>
        <taxon>Triticodae</taxon>
        <taxon>Triticeae</taxon>
        <taxon>Triticinae</taxon>
        <taxon>Triticum</taxon>
    </lineage>
</organism>
<dbReference type="Proteomes" id="UP000019116">
    <property type="component" value="Chromosome 1B"/>
</dbReference>
<keyword evidence="2" id="KW-1185">Reference proteome</keyword>
<dbReference type="GeneID" id="123100072"/>
<gene>
    <name evidence="1" type="primary">LOC123100072</name>
</gene>
<dbReference type="Gramene" id="TraesCAD_scaffold_090529_01G000300.1">
    <property type="protein sequence ID" value="TraesCAD_scaffold_090529_01G000300.1"/>
    <property type="gene ID" value="TraesCAD_scaffold_090529_01G000300"/>
</dbReference>
<dbReference type="Gramene" id="TraesPARA_EIv1.0_0219060.1">
    <property type="protein sequence ID" value="TraesPARA_EIv1.0_0219060.1.CDS"/>
    <property type="gene ID" value="TraesPARA_EIv1.0_0219060"/>
</dbReference>
<accession>A0A3B5Z6B1</accession>
<proteinExistence type="predicted"/>
<reference evidence="1" key="1">
    <citation type="submission" date="2018-08" db="EMBL/GenBank/DDBJ databases">
        <authorList>
            <person name="Rossello M."/>
        </authorList>
    </citation>
    <scope>NUCLEOTIDE SEQUENCE [LARGE SCALE GENOMIC DNA]</scope>
    <source>
        <strain evidence="1">cv. Chinese Spring</strain>
    </source>
</reference>